<evidence type="ECO:0000313" key="2">
    <source>
        <dbReference type="Proteomes" id="UP001642540"/>
    </source>
</evidence>
<keyword evidence="2" id="KW-1185">Reference proteome</keyword>
<organism evidence="1 2">
    <name type="scientific">Orchesella dallaii</name>
    <dbReference type="NCBI Taxonomy" id="48710"/>
    <lineage>
        <taxon>Eukaryota</taxon>
        <taxon>Metazoa</taxon>
        <taxon>Ecdysozoa</taxon>
        <taxon>Arthropoda</taxon>
        <taxon>Hexapoda</taxon>
        <taxon>Collembola</taxon>
        <taxon>Entomobryomorpha</taxon>
        <taxon>Entomobryoidea</taxon>
        <taxon>Orchesellidae</taxon>
        <taxon>Orchesellinae</taxon>
        <taxon>Orchesella</taxon>
    </lineage>
</organism>
<proteinExistence type="predicted"/>
<protein>
    <submittedName>
        <fullName evidence="1">Uncharacterized protein</fullName>
    </submittedName>
</protein>
<comment type="caution">
    <text evidence="1">The sequence shown here is derived from an EMBL/GenBank/DDBJ whole genome shotgun (WGS) entry which is preliminary data.</text>
</comment>
<evidence type="ECO:0000313" key="1">
    <source>
        <dbReference type="EMBL" id="CAL8139995.1"/>
    </source>
</evidence>
<dbReference type="EMBL" id="CAXLJM020000133">
    <property type="protein sequence ID" value="CAL8139995.1"/>
    <property type="molecule type" value="Genomic_DNA"/>
</dbReference>
<accession>A0ABP1RZT7</accession>
<name>A0ABP1RZT7_9HEXA</name>
<reference evidence="1 2" key="1">
    <citation type="submission" date="2024-08" db="EMBL/GenBank/DDBJ databases">
        <authorList>
            <person name="Cucini C."/>
            <person name="Frati F."/>
        </authorList>
    </citation>
    <scope>NUCLEOTIDE SEQUENCE [LARGE SCALE GENOMIC DNA]</scope>
</reference>
<gene>
    <name evidence="1" type="ORF">ODALV1_LOCUS28093</name>
</gene>
<sequence>MYFLNNIRNTIPLLVSLCVLNPRPIICGVASALKFGAVNNNNTPHINNIDGSNSKHEGSPYISEHADGSTWPQDVAMKYPSSSHTFSPFHSASDTGGIRTHHPARLLLRHYLLSNPHGYPIAGKFQKMDSNGLLTKALTAMADKDEIGNWVTSRFDGIDQISSPIQNPHIGTSALANLPKFWDRVRQNLRDLQDKDQDEENEAWEGDSY</sequence>
<dbReference type="Proteomes" id="UP001642540">
    <property type="component" value="Unassembled WGS sequence"/>
</dbReference>